<dbReference type="Pfam" id="PF04909">
    <property type="entry name" value="Amidohydro_2"/>
    <property type="match status" value="1"/>
</dbReference>
<keyword evidence="4" id="KW-1185">Reference proteome</keyword>
<protein>
    <submittedName>
        <fullName evidence="3">Amidohydrolase</fullName>
    </submittedName>
</protein>
<comment type="caution">
    <text evidence="3">The sequence shown here is derived from an EMBL/GenBank/DDBJ whole genome shotgun (WGS) entry which is preliminary data.</text>
</comment>
<dbReference type="OrthoDB" id="5450317at2"/>
<sequence>MRDVSLSSSVGADELLPVIDAHVHFWDPQRFRMPWLEAHPQLKRAFGPEDYRRETQGLPIEALVYVEVVVAPEEALREAAWIVEVAREEPRLKAIVAAAPLEQGLAVRAHLEALRALSPLIKGVRRNIENEAEDDFCLRPAFIDGVRLLADYGLSCDVCVRHQQLASVVELVRRCPDTNFILDHLGKPPIRRGEREPWREHIHALGELPNVVCKVSGMVTEADHERWSAYDLVPYLGTVMAAFGPERLLFGGDWPVVLLASSYRRWYEALRAMLSAYPLYEQRLLWSETARRVYRLEDGTPGHSPA</sequence>
<dbReference type="InterPro" id="IPR006680">
    <property type="entry name" value="Amidohydro-rel"/>
</dbReference>
<dbReference type="Proteomes" id="UP000248706">
    <property type="component" value="Unassembled WGS sequence"/>
</dbReference>
<evidence type="ECO:0000313" key="4">
    <source>
        <dbReference type="Proteomes" id="UP000248706"/>
    </source>
</evidence>
<keyword evidence="3" id="KW-0378">Hydrolase</keyword>
<dbReference type="SUPFAM" id="SSF51556">
    <property type="entry name" value="Metallo-dependent hydrolases"/>
    <property type="match status" value="1"/>
</dbReference>
<proteinExistence type="inferred from homology"/>
<accession>A0A328VU45</accession>
<dbReference type="PANTHER" id="PTHR43569">
    <property type="entry name" value="AMIDOHYDROLASE"/>
    <property type="match status" value="1"/>
</dbReference>
<dbReference type="EMBL" id="MCIF01000002">
    <property type="protein sequence ID" value="RAQ97625.1"/>
    <property type="molecule type" value="Genomic_DNA"/>
</dbReference>
<evidence type="ECO:0000313" key="3">
    <source>
        <dbReference type="EMBL" id="RAQ97625.1"/>
    </source>
</evidence>
<dbReference type="InterPro" id="IPR052350">
    <property type="entry name" value="Metallo-dep_Lactonases"/>
</dbReference>
<feature type="domain" description="Amidohydrolase-related" evidence="2">
    <location>
        <begin position="19"/>
        <end position="296"/>
    </location>
</feature>
<dbReference type="GO" id="GO:0016787">
    <property type="term" value="F:hydrolase activity"/>
    <property type="evidence" value="ECO:0007669"/>
    <property type="project" value="UniProtKB-KW"/>
</dbReference>
<comment type="similarity">
    <text evidence="1">Belongs to the metallo-dependent hydrolases superfamily.</text>
</comment>
<dbReference type="AlphaFoldDB" id="A0A328VU45"/>
<name>A0A328VU45_9CHLR</name>
<dbReference type="InterPro" id="IPR032466">
    <property type="entry name" value="Metal_Hydrolase"/>
</dbReference>
<reference evidence="3 4" key="1">
    <citation type="submission" date="2016-08" db="EMBL/GenBank/DDBJ databases">
        <title>Analysis of Carbohydrate Active Enzymes in Thermogemmatispora T81 Reveals Carbohydrate Degradation Ability.</title>
        <authorList>
            <person name="Tomazini A."/>
            <person name="Lal S."/>
            <person name="Stott M."/>
            <person name="Henrissat B."/>
            <person name="Polikarpov I."/>
            <person name="Sparling R."/>
            <person name="Levin D.B."/>
        </authorList>
    </citation>
    <scope>NUCLEOTIDE SEQUENCE [LARGE SCALE GENOMIC DNA]</scope>
    <source>
        <strain evidence="3 4">T81</strain>
    </source>
</reference>
<dbReference type="RefSeq" id="WP_112432154.1">
    <property type="nucleotide sequence ID" value="NZ_MCIF01000002.1"/>
</dbReference>
<organism evidence="3 4">
    <name type="scientific">Thermogemmatispora tikiterensis</name>
    <dbReference type="NCBI Taxonomy" id="1825093"/>
    <lineage>
        <taxon>Bacteria</taxon>
        <taxon>Bacillati</taxon>
        <taxon>Chloroflexota</taxon>
        <taxon>Ktedonobacteria</taxon>
        <taxon>Thermogemmatisporales</taxon>
        <taxon>Thermogemmatisporaceae</taxon>
        <taxon>Thermogemmatispora</taxon>
    </lineage>
</organism>
<evidence type="ECO:0000256" key="1">
    <source>
        <dbReference type="ARBA" id="ARBA00038310"/>
    </source>
</evidence>
<dbReference type="Gene3D" id="3.20.20.140">
    <property type="entry name" value="Metal-dependent hydrolases"/>
    <property type="match status" value="1"/>
</dbReference>
<gene>
    <name evidence="3" type="ORF">A4R35_18955</name>
</gene>
<evidence type="ECO:0000259" key="2">
    <source>
        <dbReference type="Pfam" id="PF04909"/>
    </source>
</evidence>
<dbReference type="PANTHER" id="PTHR43569:SF2">
    <property type="entry name" value="AMIDOHYDROLASE-RELATED DOMAIN-CONTAINING PROTEIN"/>
    <property type="match status" value="1"/>
</dbReference>